<name>A0A829HCY5_9GAMM</name>
<proteinExistence type="predicted"/>
<keyword evidence="3" id="KW-1185">Reference proteome</keyword>
<keyword evidence="1" id="KW-0732">Signal</keyword>
<accession>A0A829HCY5</accession>
<dbReference type="EMBL" id="ATGG01000051">
    <property type="protein sequence ID" value="EPF71637.1"/>
    <property type="molecule type" value="Genomic_DNA"/>
</dbReference>
<protein>
    <recommendedName>
        <fullName evidence="4">Lipoprotein</fullName>
    </recommendedName>
</protein>
<evidence type="ECO:0000256" key="1">
    <source>
        <dbReference type="SAM" id="SignalP"/>
    </source>
</evidence>
<organism evidence="2 3">
    <name type="scientific">Acinetobacter gyllenbergii CIP 110306 = MTCC 11365</name>
    <dbReference type="NCBI Taxonomy" id="1217657"/>
    <lineage>
        <taxon>Bacteria</taxon>
        <taxon>Pseudomonadati</taxon>
        <taxon>Pseudomonadota</taxon>
        <taxon>Gammaproteobacteria</taxon>
        <taxon>Moraxellales</taxon>
        <taxon>Moraxellaceae</taxon>
        <taxon>Acinetobacter</taxon>
    </lineage>
</organism>
<gene>
    <name evidence="2" type="ORF">F957_03823</name>
</gene>
<sequence>MFFNLVCVKKIILISSFLLAGCDNETVKKPYLDQVNQRFVDEAEVLFNGTVEDLSAYSSYTDNTVAYKIKADKFDINVFMKEESKDLKKMGWFFFKKYNESYIFCDGKRQLEIISPRIVSKNEVLVKGSAGMQLDDFWHVIFMSPNNTNRYVCYDYKK</sequence>
<comment type="caution">
    <text evidence="2">The sequence shown here is derived from an EMBL/GenBank/DDBJ whole genome shotgun (WGS) entry which is preliminary data.</text>
</comment>
<reference evidence="2 3" key="1">
    <citation type="submission" date="2013-06" db="EMBL/GenBank/DDBJ databases">
        <title>The Genome Sequence of Acinetobacter gyllenbergii CIP 110306.</title>
        <authorList>
            <consortium name="The Broad Institute Genome Sequencing Platform"/>
            <consortium name="The Broad Institute Genome Sequencing Center for Infectious Disease"/>
            <person name="Cerqueira G."/>
            <person name="Feldgarden M."/>
            <person name="Courvalin P."/>
            <person name="Perichon B."/>
            <person name="Grillot-Courvalin C."/>
            <person name="Clermont D."/>
            <person name="Rocha E."/>
            <person name="Yoon E.-J."/>
            <person name="Nemec A."/>
            <person name="Young S.K."/>
            <person name="Zeng Q."/>
            <person name="Gargeya S."/>
            <person name="Fitzgerald M."/>
            <person name="Abouelleil A."/>
            <person name="Alvarado L."/>
            <person name="Berlin A.M."/>
            <person name="Chapman S.B."/>
            <person name="Dewar J."/>
            <person name="Goldberg J."/>
            <person name="Griggs A."/>
            <person name="Gujja S."/>
            <person name="Hansen M."/>
            <person name="Howarth C."/>
            <person name="Imamovic A."/>
            <person name="Larimer J."/>
            <person name="McCowan C."/>
            <person name="Murphy C."/>
            <person name="Pearson M."/>
            <person name="Priest M."/>
            <person name="Roberts A."/>
            <person name="Saif S."/>
            <person name="Shea T."/>
            <person name="Sykes S."/>
            <person name="Wortman J."/>
            <person name="Nusbaum C."/>
            <person name="Birren B."/>
        </authorList>
    </citation>
    <scope>NUCLEOTIDE SEQUENCE [LARGE SCALE GENOMIC DNA]</scope>
    <source>
        <strain evidence="2 3">CIP 110306</strain>
    </source>
</reference>
<feature type="chain" id="PRO_5032565485" description="Lipoprotein" evidence="1">
    <location>
        <begin position="21"/>
        <end position="158"/>
    </location>
</feature>
<dbReference type="Proteomes" id="UP000014523">
    <property type="component" value="Unassembled WGS sequence"/>
</dbReference>
<dbReference type="AlphaFoldDB" id="A0A829HCY5"/>
<evidence type="ECO:0000313" key="2">
    <source>
        <dbReference type="EMBL" id="EPF71637.1"/>
    </source>
</evidence>
<evidence type="ECO:0008006" key="4">
    <source>
        <dbReference type="Google" id="ProtNLM"/>
    </source>
</evidence>
<feature type="signal peptide" evidence="1">
    <location>
        <begin position="1"/>
        <end position="20"/>
    </location>
</feature>
<evidence type="ECO:0000313" key="3">
    <source>
        <dbReference type="Proteomes" id="UP000014523"/>
    </source>
</evidence>